<evidence type="ECO:0000256" key="3">
    <source>
        <dbReference type="SAM" id="Phobius"/>
    </source>
</evidence>
<sequence length="302" mass="35977">MYEYYHAYWHDIRLNFVILKKLEKQIQDYFIRTTEYLNNTLEHLIIFSLLYILLCILLYALIVVWKKFPYTNSIRKSKRVLFVTGHPDDEVMFFGPTILHFINNTDTEVYLMCLSIGQNYGKGAVRKKELYDSCKVLGIKEANIMVVTHTSMPDKIDVNWPIDVIGKIILNIVEEYDIDVLVTFDRHGVSNHPNHCSIYFSVANLIIDKQLPKYCSVYVLETVDIIRKYWFILDLPLTFLMSRVRYVVSCKDRSVIHKAMWQHKSQLVWFRFLYMYFSRYMLINSLQKMNLSDIELDLEIDD</sequence>
<dbReference type="AlphaFoldDB" id="A0A9P0AVZ0"/>
<reference evidence="4" key="1">
    <citation type="submission" date="2021-12" db="EMBL/GenBank/DDBJ databases">
        <authorList>
            <person name="King R."/>
        </authorList>
    </citation>
    <scope>NUCLEOTIDE SEQUENCE</scope>
</reference>
<dbReference type="Pfam" id="PF02585">
    <property type="entry name" value="PIG-L"/>
    <property type="match status" value="1"/>
</dbReference>
<gene>
    <name evidence="4" type="ORF">MELIAE_LOCUS2751</name>
</gene>
<keyword evidence="3" id="KW-0472">Membrane</keyword>
<protein>
    <recommendedName>
        <fullName evidence="2">N-acetylglucosaminylphosphatidylinositol deacetylase</fullName>
        <ecNumber evidence="2">3.5.1.89</ecNumber>
    </recommendedName>
</protein>
<dbReference type="InterPro" id="IPR024078">
    <property type="entry name" value="LmbE-like_dom_sf"/>
</dbReference>
<dbReference type="GO" id="GO:0000225">
    <property type="term" value="F:N-acetylglucosaminylphosphatidylinositol deacetylase activity"/>
    <property type="evidence" value="ECO:0007669"/>
    <property type="project" value="UniProtKB-EC"/>
</dbReference>
<dbReference type="Proteomes" id="UP001154078">
    <property type="component" value="Chromosome 11"/>
</dbReference>
<dbReference type="PANTHER" id="PTHR12993">
    <property type="entry name" value="N-ACETYLGLUCOSAMINYL-PHOSPHATIDYLINOSITOL DE-N-ACETYLASE-RELATED"/>
    <property type="match status" value="1"/>
</dbReference>
<dbReference type="InterPro" id="IPR003737">
    <property type="entry name" value="GlcNAc_PI_deacetylase-related"/>
</dbReference>
<dbReference type="SUPFAM" id="SSF102588">
    <property type="entry name" value="LmbE-like"/>
    <property type="match status" value="1"/>
</dbReference>
<comment type="similarity">
    <text evidence="1">Belongs to the PIGL family.</text>
</comment>
<evidence type="ECO:0000313" key="4">
    <source>
        <dbReference type="EMBL" id="CAH0549673.1"/>
    </source>
</evidence>
<keyword evidence="3" id="KW-0812">Transmembrane</keyword>
<accession>A0A9P0AVZ0</accession>
<evidence type="ECO:0000313" key="5">
    <source>
        <dbReference type="Proteomes" id="UP001154078"/>
    </source>
</evidence>
<name>A0A9P0AVZ0_BRAAE</name>
<feature type="transmembrane region" description="Helical" evidence="3">
    <location>
        <begin position="268"/>
        <end position="286"/>
    </location>
</feature>
<dbReference type="GO" id="GO:0005783">
    <property type="term" value="C:endoplasmic reticulum"/>
    <property type="evidence" value="ECO:0007669"/>
    <property type="project" value="TreeGrafter"/>
</dbReference>
<evidence type="ECO:0000256" key="1">
    <source>
        <dbReference type="ARBA" id="ARBA00006066"/>
    </source>
</evidence>
<dbReference type="EMBL" id="OV121142">
    <property type="protein sequence ID" value="CAH0549673.1"/>
    <property type="molecule type" value="Genomic_DNA"/>
</dbReference>
<dbReference type="OrthoDB" id="440160at2759"/>
<dbReference type="EC" id="3.5.1.89" evidence="2"/>
<evidence type="ECO:0000256" key="2">
    <source>
        <dbReference type="ARBA" id="ARBA00012176"/>
    </source>
</evidence>
<organism evidence="4 5">
    <name type="scientific">Brassicogethes aeneus</name>
    <name type="common">Rape pollen beetle</name>
    <name type="synonym">Meligethes aeneus</name>
    <dbReference type="NCBI Taxonomy" id="1431903"/>
    <lineage>
        <taxon>Eukaryota</taxon>
        <taxon>Metazoa</taxon>
        <taxon>Ecdysozoa</taxon>
        <taxon>Arthropoda</taxon>
        <taxon>Hexapoda</taxon>
        <taxon>Insecta</taxon>
        <taxon>Pterygota</taxon>
        <taxon>Neoptera</taxon>
        <taxon>Endopterygota</taxon>
        <taxon>Coleoptera</taxon>
        <taxon>Polyphaga</taxon>
        <taxon>Cucujiformia</taxon>
        <taxon>Nitidulidae</taxon>
        <taxon>Meligethinae</taxon>
        <taxon>Brassicogethes</taxon>
    </lineage>
</organism>
<keyword evidence="5" id="KW-1185">Reference proteome</keyword>
<keyword evidence="3" id="KW-1133">Transmembrane helix</keyword>
<proteinExistence type="inferred from homology"/>
<dbReference type="PANTHER" id="PTHR12993:SF11">
    <property type="entry name" value="N-ACETYLGLUCOSAMINYL-PHOSPHATIDYLINOSITOL DE-N-ACETYLASE"/>
    <property type="match status" value="1"/>
</dbReference>
<feature type="transmembrane region" description="Helical" evidence="3">
    <location>
        <begin position="44"/>
        <end position="65"/>
    </location>
</feature>
<dbReference type="Gene3D" id="3.40.50.10320">
    <property type="entry name" value="LmbE-like"/>
    <property type="match status" value="1"/>
</dbReference>